<feature type="transmembrane region" description="Helical" evidence="6">
    <location>
        <begin position="119"/>
        <end position="137"/>
    </location>
</feature>
<dbReference type="InterPro" id="IPR011701">
    <property type="entry name" value="MFS"/>
</dbReference>
<dbReference type="GeneID" id="36586596"/>
<evidence type="ECO:0000256" key="2">
    <source>
        <dbReference type="ARBA" id="ARBA00022448"/>
    </source>
</evidence>
<dbReference type="Pfam" id="PF07690">
    <property type="entry name" value="MFS_1"/>
    <property type="match status" value="1"/>
</dbReference>
<dbReference type="AlphaFoldDB" id="A0A2J6SSP0"/>
<accession>A0A2J6SSP0</accession>
<feature type="transmembrane region" description="Helical" evidence="6">
    <location>
        <begin position="301"/>
        <end position="323"/>
    </location>
</feature>
<dbReference type="RefSeq" id="XP_024730712.1">
    <property type="nucleotide sequence ID" value="XM_024878519.1"/>
</dbReference>
<feature type="transmembrane region" description="Helical" evidence="6">
    <location>
        <begin position="421"/>
        <end position="445"/>
    </location>
</feature>
<organism evidence="8 9">
    <name type="scientific">Hyaloscypha bicolor E</name>
    <dbReference type="NCBI Taxonomy" id="1095630"/>
    <lineage>
        <taxon>Eukaryota</taxon>
        <taxon>Fungi</taxon>
        <taxon>Dikarya</taxon>
        <taxon>Ascomycota</taxon>
        <taxon>Pezizomycotina</taxon>
        <taxon>Leotiomycetes</taxon>
        <taxon>Helotiales</taxon>
        <taxon>Hyaloscyphaceae</taxon>
        <taxon>Hyaloscypha</taxon>
        <taxon>Hyaloscypha bicolor</taxon>
    </lineage>
</organism>
<dbReference type="GO" id="GO:0005886">
    <property type="term" value="C:plasma membrane"/>
    <property type="evidence" value="ECO:0007669"/>
    <property type="project" value="TreeGrafter"/>
</dbReference>
<dbReference type="OrthoDB" id="2441642at2759"/>
<dbReference type="GO" id="GO:0022857">
    <property type="term" value="F:transmembrane transporter activity"/>
    <property type="evidence" value="ECO:0007669"/>
    <property type="project" value="InterPro"/>
</dbReference>
<keyword evidence="4 6" id="KW-1133">Transmembrane helix</keyword>
<comment type="subcellular location">
    <subcellularLocation>
        <location evidence="1">Membrane</location>
        <topology evidence="1">Multi-pass membrane protein</topology>
    </subcellularLocation>
</comment>
<dbReference type="PANTHER" id="PTHR23502:SF51">
    <property type="entry name" value="QUINIDINE RESISTANCE PROTEIN 1-RELATED"/>
    <property type="match status" value="1"/>
</dbReference>
<dbReference type="InParanoid" id="A0A2J6SSP0"/>
<evidence type="ECO:0000256" key="4">
    <source>
        <dbReference type="ARBA" id="ARBA00022989"/>
    </source>
</evidence>
<feature type="transmembrane region" description="Helical" evidence="6">
    <location>
        <begin position="53"/>
        <end position="72"/>
    </location>
</feature>
<evidence type="ECO:0000256" key="6">
    <source>
        <dbReference type="SAM" id="Phobius"/>
    </source>
</evidence>
<evidence type="ECO:0000256" key="5">
    <source>
        <dbReference type="ARBA" id="ARBA00023136"/>
    </source>
</evidence>
<feature type="transmembrane region" description="Helical" evidence="6">
    <location>
        <begin position="457"/>
        <end position="475"/>
    </location>
</feature>
<dbReference type="PROSITE" id="PS50850">
    <property type="entry name" value="MFS"/>
    <property type="match status" value="1"/>
</dbReference>
<dbReference type="InterPro" id="IPR020846">
    <property type="entry name" value="MFS_dom"/>
</dbReference>
<sequence length="533" mass="58576">MASPERAAEPEIVTQSTEPALEHEQNAAVEQANTPTEIPYEVHSIFSPNNKKFIILTASTAAFFSPLSSNIYLPALNLLARDLHVSDSKINLTVTTYLIFQAISPLMVAGFSDNSGRRPAYIICFIFYVAANIGLALQNNYVALLILRCFQSAGSSGTVALCQGVVADIATSAERGKYVAYSSVSTILGPTLSPIIGGLLSQYLGWKAIFWFLTIFAVPIFILLMLFLPETCHKVVGNGSIPPTHFLNKSVMSYLIEKKLAKEGTPIDRAQQEALAKNTYWKFPNPLATLVVLFNKEAAFLMLYIGLLLAVHYLILSGIPSIYAATYNLNEIQIALVYIPYGFGSVVSAFTTGKLVDWNYRRHAKRLDFPLVLNRKLDLTDFPIERARLEVALPLLYFGSALIIVYGWLLTLNVSLAGPLILLFFIGWCIFAIYQVTAILVVDIYPDNPATATAANNLIRCLFSAGSTAVCVLMLQGIGRGWTYTLAALLFVALSPVLWVLIKFGPGWRRVIKESKGGKKLEGIWIILRSSGI</sequence>
<keyword evidence="9" id="KW-1185">Reference proteome</keyword>
<dbReference type="STRING" id="1095630.A0A2J6SSP0"/>
<dbReference type="FunCoup" id="A0A2J6SSP0">
    <property type="interactions" value="101"/>
</dbReference>
<reference evidence="8 9" key="1">
    <citation type="submission" date="2016-04" db="EMBL/GenBank/DDBJ databases">
        <title>A degradative enzymes factory behind the ericoid mycorrhizal symbiosis.</title>
        <authorList>
            <consortium name="DOE Joint Genome Institute"/>
            <person name="Martino E."/>
            <person name="Morin E."/>
            <person name="Grelet G."/>
            <person name="Kuo A."/>
            <person name="Kohler A."/>
            <person name="Daghino S."/>
            <person name="Barry K."/>
            <person name="Choi C."/>
            <person name="Cichocki N."/>
            <person name="Clum A."/>
            <person name="Copeland A."/>
            <person name="Hainaut M."/>
            <person name="Haridas S."/>
            <person name="Labutti K."/>
            <person name="Lindquist E."/>
            <person name="Lipzen A."/>
            <person name="Khouja H.-R."/>
            <person name="Murat C."/>
            <person name="Ohm R."/>
            <person name="Olson A."/>
            <person name="Spatafora J."/>
            <person name="Veneault-Fourrey C."/>
            <person name="Henrissat B."/>
            <person name="Grigoriev I."/>
            <person name="Martin F."/>
            <person name="Perotto S."/>
        </authorList>
    </citation>
    <scope>NUCLEOTIDE SEQUENCE [LARGE SCALE GENOMIC DNA]</scope>
    <source>
        <strain evidence="8 9">E</strain>
    </source>
</reference>
<evidence type="ECO:0000313" key="9">
    <source>
        <dbReference type="Proteomes" id="UP000235371"/>
    </source>
</evidence>
<feature type="transmembrane region" description="Helical" evidence="6">
    <location>
        <begin position="481"/>
        <end position="502"/>
    </location>
</feature>
<dbReference type="FunFam" id="1.20.1720.10:FF:000009">
    <property type="entry name" value="MFS multidrug transporter"/>
    <property type="match status" value="1"/>
</dbReference>
<feature type="transmembrane region" description="Helical" evidence="6">
    <location>
        <begin position="208"/>
        <end position="228"/>
    </location>
</feature>
<protein>
    <submittedName>
        <fullName evidence="8">MFS general substrate transporter</fullName>
    </submittedName>
</protein>
<feature type="transmembrane region" description="Helical" evidence="6">
    <location>
        <begin position="335"/>
        <end position="356"/>
    </location>
</feature>
<dbReference type="Gene3D" id="1.20.1250.20">
    <property type="entry name" value="MFS general substrate transporter like domains"/>
    <property type="match status" value="1"/>
</dbReference>
<dbReference type="PANTHER" id="PTHR23502">
    <property type="entry name" value="MAJOR FACILITATOR SUPERFAMILY"/>
    <property type="match status" value="1"/>
</dbReference>
<feature type="transmembrane region" description="Helical" evidence="6">
    <location>
        <begin position="92"/>
        <end position="112"/>
    </location>
</feature>
<feature type="domain" description="Major facilitator superfamily (MFS) profile" evidence="7">
    <location>
        <begin position="54"/>
        <end position="505"/>
    </location>
</feature>
<dbReference type="Gene3D" id="1.20.1720.10">
    <property type="entry name" value="Multidrug resistance protein D"/>
    <property type="match status" value="1"/>
</dbReference>
<dbReference type="CDD" id="cd17323">
    <property type="entry name" value="MFS_Tpo1_MDR_like"/>
    <property type="match status" value="1"/>
</dbReference>
<gene>
    <name evidence="8" type="ORF">K444DRAFT_598107</name>
</gene>
<dbReference type="InterPro" id="IPR036259">
    <property type="entry name" value="MFS_trans_sf"/>
</dbReference>
<dbReference type="Proteomes" id="UP000235371">
    <property type="component" value="Unassembled WGS sequence"/>
</dbReference>
<proteinExistence type="predicted"/>
<dbReference type="SUPFAM" id="SSF103473">
    <property type="entry name" value="MFS general substrate transporter"/>
    <property type="match status" value="1"/>
</dbReference>
<keyword evidence="2" id="KW-0813">Transport</keyword>
<name>A0A2J6SSP0_9HELO</name>
<evidence type="ECO:0000256" key="1">
    <source>
        <dbReference type="ARBA" id="ARBA00004141"/>
    </source>
</evidence>
<keyword evidence="5 6" id="KW-0472">Membrane</keyword>
<feature type="transmembrane region" description="Helical" evidence="6">
    <location>
        <begin position="391"/>
        <end position="409"/>
    </location>
</feature>
<dbReference type="EMBL" id="KZ613866">
    <property type="protein sequence ID" value="PMD53808.1"/>
    <property type="molecule type" value="Genomic_DNA"/>
</dbReference>
<keyword evidence="3 6" id="KW-0812">Transmembrane</keyword>
<evidence type="ECO:0000259" key="7">
    <source>
        <dbReference type="PROSITE" id="PS50850"/>
    </source>
</evidence>
<evidence type="ECO:0000256" key="3">
    <source>
        <dbReference type="ARBA" id="ARBA00022692"/>
    </source>
</evidence>
<evidence type="ECO:0000313" key="8">
    <source>
        <dbReference type="EMBL" id="PMD53808.1"/>
    </source>
</evidence>